<name>A0ACD2UDK7_9PSED</name>
<reference evidence="1" key="1">
    <citation type="submission" date="2017-05" db="EMBL/GenBank/DDBJ databases">
        <authorList>
            <person name="Varghese N."/>
            <person name="Submissions S."/>
        </authorList>
    </citation>
    <scope>NUCLEOTIDE SEQUENCE</scope>
    <source>
        <strain evidence="1">LMG 28168</strain>
    </source>
</reference>
<keyword evidence="2" id="KW-1185">Reference proteome</keyword>
<dbReference type="EMBL" id="FXUY01000002">
    <property type="protein sequence ID" value="SMQ30421.1"/>
    <property type="molecule type" value="Genomic_DNA"/>
</dbReference>
<evidence type="ECO:0000313" key="1">
    <source>
        <dbReference type="EMBL" id="SMQ30421.1"/>
    </source>
</evidence>
<comment type="caution">
    <text evidence="1">The sequence shown here is derived from an EMBL/GenBank/DDBJ whole genome shotgun (WGS) entry which is preliminary data.</text>
</comment>
<dbReference type="Proteomes" id="UP001158048">
    <property type="component" value="Unassembled WGS sequence"/>
</dbReference>
<accession>A0ACD2UDK7</accession>
<evidence type="ECO:0000313" key="2">
    <source>
        <dbReference type="Proteomes" id="UP001158048"/>
    </source>
</evidence>
<gene>
    <name evidence="1" type="ORF">SAMN04488483_5421</name>
</gene>
<proteinExistence type="predicted"/>
<organism evidence="1 2">
    <name type="scientific">Pseudomonas helmanticensis</name>
    <dbReference type="NCBI Taxonomy" id="1471381"/>
    <lineage>
        <taxon>Bacteria</taxon>
        <taxon>Pseudomonadati</taxon>
        <taxon>Pseudomonadota</taxon>
        <taxon>Gammaproteobacteria</taxon>
        <taxon>Pseudomonadales</taxon>
        <taxon>Pseudomonadaceae</taxon>
        <taxon>Pseudomonas</taxon>
    </lineage>
</organism>
<sequence length="279" mass="30091">MKKPPNVKPFASEDRRLLQYAKNLLANPGLVAQLTNVLGTPIEVAIKRLPKGACKRVNDTLESALLKCVRIAAKTMGDSTDERSWNKTHLGAVVVTGATAGLLGPWTMLLEIPVTTTIIFRSIADIARSEGEVIKTGEGLQECLKVFALGGTSKNDDATESGYFAVRSALAAQIKKGADFVAKEASKEGTPAVVALIKKVVEILGMQYSEKLAAQLLPIVGAVGGASINAIFMGHFQSMARGHFIVRRLERIYGEAVIKEAYDLLPEYEDIVPPLARYQ</sequence>
<protein>
    <submittedName>
        <fullName evidence="1">EcsC protein family protein</fullName>
    </submittedName>
</protein>